<evidence type="ECO:0000259" key="5">
    <source>
        <dbReference type="SMART" id="SM00906"/>
    </source>
</evidence>
<dbReference type="GO" id="GO:0000981">
    <property type="term" value="F:DNA-binding transcription factor activity, RNA polymerase II-specific"/>
    <property type="evidence" value="ECO:0007669"/>
    <property type="project" value="InterPro"/>
</dbReference>
<dbReference type="EMBL" id="JAEVFJ010000031">
    <property type="protein sequence ID" value="KAH8092628.1"/>
    <property type="molecule type" value="Genomic_DNA"/>
</dbReference>
<evidence type="ECO:0000313" key="7">
    <source>
        <dbReference type="Proteomes" id="UP000813824"/>
    </source>
</evidence>
<keyword evidence="2" id="KW-0539">Nucleus</keyword>
<dbReference type="Pfam" id="PF04082">
    <property type="entry name" value="Fungal_trans"/>
    <property type="match status" value="1"/>
</dbReference>
<gene>
    <name evidence="6" type="ORF">BXZ70DRAFT_1001762</name>
</gene>
<dbReference type="PANTHER" id="PTHR46910:SF38">
    <property type="entry name" value="ZN(2)-C6 FUNGAL-TYPE DOMAIN-CONTAINING PROTEIN"/>
    <property type="match status" value="1"/>
</dbReference>
<dbReference type="AlphaFoldDB" id="A0A8K0UHP8"/>
<dbReference type="SMART" id="SM00906">
    <property type="entry name" value="Fungal_trans"/>
    <property type="match status" value="1"/>
</dbReference>
<feature type="region of interest" description="Disordered" evidence="3">
    <location>
        <begin position="1"/>
        <end position="23"/>
    </location>
</feature>
<evidence type="ECO:0000259" key="4">
    <source>
        <dbReference type="SMART" id="SM00066"/>
    </source>
</evidence>
<feature type="compositionally biased region" description="Polar residues" evidence="3">
    <location>
        <begin position="725"/>
        <end position="738"/>
    </location>
</feature>
<feature type="compositionally biased region" description="Acidic residues" evidence="3">
    <location>
        <begin position="1"/>
        <end position="10"/>
    </location>
</feature>
<protein>
    <submittedName>
        <fullName evidence="6">Fungal-specific transcription factor domain-containing protein</fullName>
    </submittedName>
</protein>
<feature type="compositionally biased region" description="Low complexity" evidence="3">
    <location>
        <begin position="700"/>
        <end position="714"/>
    </location>
</feature>
<evidence type="ECO:0000256" key="2">
    <source>
        <dbReference type="ARBA" id="ARBA00023242"/>
    </source>
</evidence>
<feature type="compositionally biased region" description="Low complexity" evidence="3">
    <location>
        <begin position="114"/>
        <end position="123"/>
    </location>
</feature>
<dbReference type="InterPro" id="IPR007219">
    <property type="entry name" value="XnlR_reg_dom"/>
</dbReference>
<dbReference type="CDD" id="cd12148">
    <property type="entry name" value="fungal_TF_MHR"/>
    <property type="match status" value="1"/>
</dbReference>
<dbReference type="InterPro" id="IPR050987">
    <property type="entry name" value="AtrR-like"/>
</dbReference>
<dbReference type="Proteomes" id="UP000813824">
    <property type="component" value="Unassembled WGS sequence"/>
</dbReference>
<feature type="region of interest" description="Disordered" evidence="3">
    <location>
        <begin position="106"/>
        <end position="137"/>
    </location>
</feature>
<dbReference type="SUPFAM" id="SSF57701">
    <property type="entry name" value="Zn2/Cys6 DNA-binding domain"/>
    <property type="match status" value="1"/>
</dbReference>
<evidence type="ECO:0000313" key="6">
    <source>
        <dbReference type="EMBL" id="KAH8092628.1"/>
    </source>
</evidence>
<dbReference type="GO" id="GO:0008270">
    <property type="term" value="F:zinc ion binding"/>
    <property type="evidence" value="ECO:0007669"/>
    <property type="project" value="InterPro"/>
</dbReference>
<feature type="domain" description="Xylanolytic transcriptional activator regulatory" evidence="5">
    <location>
        <begin position="347"/>
        <end position="420"/>
    </location>
</feature>
<dbReference type="CDD" id="cd15486">
    <property type="entry name" value="ZIP_Sip4"/>
    <property type="match status" value="1"/>
</dbReference>
<dbReference type="Gene3D" id="4.10.240.10">
    <property type="entry name" value="Zn(2)-C6 fungal-type DNA-binding domain"/>
    <property type="match status" value="1"/>
</dbReference>
<evidence type="ECO:0000256" key="3">
    <source>
        <dbReference type="SAM" id="MobiDB-lite"/>
    </source>
</evidence>
<keyword evidence="1" id="KW-0479">Metal-binding</keyword>
<dbReference type="CDD" id="cd00067">
    <property type="entry name" value="GAL4"/>
    <property type="match status" value="1"/>
</dbReference>
<reference evidence="6" key="1">
    <citation type="journal article" date="2021" name="New Phytol.">
        <title>Evolutionary innovations through gain and loss of genes in the ectomycorrhizal Boletales.</title>
        <authorList>
            <person name="Wu G."/>
            <person name="Miyauchi S."/>
            <person name="Morin E."/>
            <person name="Kuo A."/>
            <person name="Drula E."/>
            <person name="Varga T."/>
            <person name="Kohler A."/>
            <person name="Feng B."/>
            <person name="Cao Y."/>
            <person name="Lipzen A."/>
            <person name="Daum C."/>
            <person name="Hundley H."/>
            <person name="Pangilinan J."/>
            <person name="Johnson J."/>
            <person name="Barry K."/>
            <person name="LaButti K."/>
            <person name="Ng V."/>
            <person name="Ahrendt S."/>
            <person name="Min B."/>
            <person name="Choi I.G."/>
            <person name="Park H."/>
            <person name="Plett J.M."/>
            <person name="Magnuson J."/>
            <person name="Spatafora J.W."/>
            <person name="Nagy L.G."/>
            <person name="Henrissat B."/>
            <person name="Grigoriev I.V."/>
            <person name="Yang Z.L."/>
            <person name="Xu J."/>
            <person name="Martin F.M."/>
        </authorList>
    </citation>
    <scope>NUCLEOTIDE SEQUENCE</scope>
    <source>
        <strain evidence="6">KKN 215</strain>
    </source>
</reference>
<keyword evidence="7" id="KW-1185">Reference proteome</keyword>
<evidence type="ECO:0000256" key="1">
    <source>
        <dbReference type="ARBA" id="ARBA00022723"/>
    </source>
</evidence>
<dbReference type="GO" id="GO:0006351">
    <property type="term" value="P:DNA-templated transcription"/>
    <property type="evidence" value="ECO:0007669"/>
    <property type="project" value="InterPro"/>
</dbReference>
<dbReference type="PANTHER" id="PTHR46910">
    <property type="entry name" value="TRANSCRIPTION FACTOR PDR1"/>
    <property type="match status" value="1"/>
</dbReference>
<name>A0A8K0UHP8_9AGAR</name>
<feature type="domain" description="Zn(2)-C6 fungal-type" evidence="4">
    <location>
        <begin position="20"/>
        <end position="65"/>
    </location>
</feature>
<dbReference type="GO" id="GO:0003677">
    <property type="term" value="F:DNA binding"/>
    <property type="evidence" value="ECO:0007669"/>
    <property type="project" value="InterPro"/>
</dbReference>
<organism evidence="6 7">
    <name type="scientific">Cristinia sonorae</name>
    <dbReference type="NCBI Taxonomy" id="1940300"/>
    <lineage>
        <taxon>Eukaryota</taxon>
        <taxon>Fungi</taxon>
        <taxon>Dikarya</taxon>
        <taxon>Basidiomycota</taxon>
        <taxon>Agaricomycotina</taxon>
        <taxon>Agaricomycetes</taxon>
        <taxon>Agaricomycetidae</taxon>
        <taxon>Agaricales</taxon>
        <taxon>Pleurotineae</taxon>
        <taxon>Stephanosporaceae</taxon>
        <taxon>Cristinia</taxon>
    </lineage>
</organism>
<sequence>MSSPEEDYDNENGSQSLKKRRVQRACDICRRKKGDGGQMPGNRCSNCVTYNHECTYVEAAKKRGPPKGYVESLENRLQKMEALLHKLCPDADFTAELGGALEKEPWYTDRGDKASSLASAATSPIPPSATEPEDLAPSDDEIISQRDLIRNIKQMDLSSNQHMRFFGKSSSVMFIQTAIEAKHEYAGVDYPKRREEGWRPILPSRRPQFWGVHPWIVGALHHEKQQLKFPERDLLDTLVDLFFARINCFQPLLHGPTFKESIQEGLHEQDEGFGSVLLLVCAAASRFSDDPRVLLEGSDDSHSSGWEWFRQVHLVRKSLLAPPRLYDLQICALTAIFLQSTSAPQACWTVIGVGIRLAQDVGAHRRKVYHQTSYVEQELWKRAFWVLVSMDRGMSMSLGRPCAIQDEDFDVELPVECDDEYWVVKDNPNPEKNHIKVVEFKQPPDKPSKITFFNCFLRLNQILAFALRTIYSINKSKALLGFVGTQWEQHIVAELDSALNKWIDSVPDHLRWDPHREDMLFLNQSALLYAHYYQLQIAVHRPFIPSPRKPSPLAFPSLAICTNAARSCTHVLDVPYRRSHTVLHASMVALFTSGIVLLLNIWGGKRSGLSTDPMKEMAEVHNCMRMLKALEPKWHTAGRLWDVLYELASMGDLPLPQASPSPNNKRDRDSESPIESPQMPPTPASMTPPLSESIFAGPGRSLSQQRQRQQSQQSPTRTIHARQQAAISPTHQASQSSRKPPPLSHKPVVTAPIVQFGDVPPPTASGIASIENYGLPMYTADLGRMPLHPGSTTDPSLNLNWRDPGTLAGAVPMTATAAASVVPTTHYPSPSDTQPKMPSMFGMSTTTATSSIHNPPPAPPTDPSSYDQVMSAFAGTTFGANLDGYSNVLEANAGSPGPAMMPMGAAALGLGTMGMGMEDFTDADTLAMWSNAPPGFEWDDWGTFISQGLGPQPSGSA</sequence>
<comment type="caution">
    <text evidence="6">The sequence shown here is derived from an EMBL/GenBank/DDBJ whole genome shotgun (WGS) entry which is preliminary data.</text>
</comment>
<proteinExistence type="predicted"/>
<feature type="region of interest" description="Disordered" evidence="3">
    <location>
        <begin position="654"/>
        <end position="747"/>
    </location>
</feature>
<dbReference type="SMART" id="SM00066">
    <property type="entry name" value="GAL4"/>
    <property type="match status" value="1"/>
</dbReference>
<dbReference type="InterPro" id="IPR001138">
    <property type="entry name" value="Zn2Cys6_DnaBD"/>
</dbReference>
<dbReference type="OrthoDB" id="4456959at2759"/>
<feature type="region of interest" description="Disordered" evidence="3">
    <location>
        <begin position="845"/>
        <end position="864"/>
    </location>
</feature>
<accession>A0A8K0UHP8</accession>
<dbReference type="InterPro" id="IPR036864">
    <property type="entry name" value="Zn2-C6_fun-type_DNA-bd_sf"/>
</dbReference>